<dbReference type="Proteomes" id="UP000187406">
    <property type="component" value="Unassembled WGS sequence"/>
</dbReference>
<sequence>IEKIIRLVILYKYGGIYLGTDFFVLKSFKGLRNSIGAQSMDLVSKNLKTLNNAFMVFSMNHPLLFKFMQEFASTFDGNKWGHNGPNMVLRVVEKGEGKPGFNFTVLPPMAFYPVHYTIFERLFQKPQNQEDSRWVKAKLLQISGETYAVHLWNKHSSRFKIEEGSVLGSLISLHRVICD</sequence>
<dbReference type="Gene3D" id="3.90.550.20">
    <property type="match status" value="1"/>
</dbReference>
<comment type="caution">
    <text evidence="2">The sequence shown here is derived from an EMBL/GenBank/DDBJ whole genome shotgun (WGS) entry which is preliminary data.</text>
</comment>
<reference evidence="3" key="1">
    <citation type="submission" date="2016-04" db="EMBL/GenBank/DDBJ databases">
        <title>Cephalotus genome sequencing.</title>
        <authorList>
            <person name="Fukushima K."/>
            <person name="Hasebe M."/>
            <person name="Fang X."/>
        </authorList>
    </citation>
    <scope>NUCLEOTIDE SEQUENCE [LARGE SCALE GENOMIC DNA]</scope>
    <source>
        <strain evidence="3">cv. St1</strain>
    </source>
</reference>
<dbReference type="AlphaFoldDB" id="A0A1Q3BKH9"/>
<dbReference type="InterPro" id="IPR007577">
    <property type="entry name" value="GlycoTrfase_DXD_sugar-bd_CS"/>
</dbReference>
<feature type="non-terminal residue" evidence="2">
    <location>
        <position position="179"/>
    </location>
</feature>
<evidence type="ECO:0000313" key="2">
    <source>
        <dbReference type="EMBL" id="GAV68511.1"/>
    </source>
</evidence>
<dbReference type="SUPFAM" id="SSF53448">
    <property type="entry name" value="Nucleotide-diphospho-sugar transferases"/>
    <property type="match status" value="1"/>
</dbReference>
<evidence type="ECO:0000313" key="3">
    <source>
        <dbReference type="Proteomes" id="UP000187406"/>
    </source>
</evidence>
<dbReference type="InParanoid" id="A0A1Q3BKH9"/>
<protein>
    <submittedName>
        <fullName evidence="2">Gly_transf_sug domain-containing protein/Gb3_synth domain-containing protein</fullName>
    </submittedName>
</protein>
<name>A0A1Q3BKH9_CEPFO</name>
<dbReference type="PANTHER" id="PTHR46781">
    <property type="entry name" value="ALPHA 1,4-GLYCOSYLTRANSFERASE FAMILY PROTEIN"/>
    <property type="match status" value="1"/>
</dbReference>
<evidence type="ECO:0000259" key="1">
    <source>
        <dbReference type="Pfam" id="PF04572"/>
    </source>
</evidence>
<dbReference type="EMBL" id="BDDD01000638">
    <property type="protein sequence ID" value="GAV68511.1"/>
    <property type="molecule type" value="Genomic_DNA"/>
</dbReference>
<organism evidence="2 3">
    <name type="scientific">Cephalotus follicularis</name>
    <name type="common">Albany pitcher plant</name>
    <dbReference type="NCBI Taxonomy" id="3775"/>
    <lineage>
        <taxon>Eukaryota</taxon>
        <taxon>Viridiplantae</taxon>
        <taxon>Streptophyta</taxon>
        <taxon>Embryophyta</taxon>
        <taxon>Tracheophyta</taxon>
        <taxon>Spermatophyta</taxon>
        <taxon>Magnoliopsida</taxon>
        <taxon>eudicotyledons</taxon>
        <taxon>Gunneridae</taxon>
        <taxon>Pentapetalae</taxon>
        <taxon>rosids</taxon>
        <taxon>fabids</taxon>
        <taxon>Oxalidales</taxon>
        <taxon>Cephalotaceae</taxon>
        <taxon>Cephalotus</taxon>
    </lineage>
</organism>
<proteinExistence type="predicted"/>
<dbReference type="InterPro" id="IPR007652">
    <property type="entry name" value="A1-4-GlycosylTfrase_dom"/>
</dbReference>
<dbReference type="STRING" id="3775.A0A1Q3BKH9"/>
<dbReference type="InterPro" id="IPR044789">
    <property type="entry name" value="Put_A1-4-GlycosylTfrase_plant"/>
</dbReference>
<dbReference type="Pfam" id="PF04572">
    <property type="entry name" value="Gb3_synth"/>
    <property type="match status" value="1"/>
</dbReference>
<feature type="domain" description="Alpha 1,4-glycosyltransferase" evidence="1">
    <location>
        <begin position="57"/>
        <end position="173"/>
    </location>
</feature>
<accession>A0A1Q3BKH9</accession>
<dbReference type="OrthoDB" id="409543at2759"/>
<dbReference type="PANTHER" id="PTHR46781:SF2">
    <property type="entry name" value="ALPHA 1,4-GLYCOSYLTRANSFERASE FAMILY PROTEIN"/>
    <property type="match status" value="1"/>
</dbReference>
<gene>
    <name evidence="2" type="ORF">CFOL_v3_12014</name>
</gene>
<keyword evidence="3" id="KW-1185">Reference proteome</keyword>
<dbReference type="InterPro" id="IPR029044">
    <property type="entry name" value="Nucleotide-diphossugar_trans"/>
</dbReference>
<feature type="non-terminal residue" evidence="2">
    <location>
        <position position="1"/>
    </location>
</feature>
<dbReference type="Pfam" id="PF04488">
    <property type="entry name" value="Gly_transf_sug"/>
    <property type="match status" value="1"/>
</dbReference>